<evidence type="ECO:0000313" key="4">
    <source>
        <dbReference type="EMBL" id="KAJ8942295.1"/>
    </source>
</evidence>
<keyword evidence="5" id="KW-1185">Reference proteome</keyword>
<feature type="domain" description="Guanylate kinase-like" evidence="3">
    <location>
        <begin position="460"/>
        <end position="596"/>
    </location>
</feature>
<reference evidence="4" key="1">
    <citation type="journal article" date="2023" name="Insect Mol. Biol.">
        <title>Genome sequencing provides insights into the evolution of gene families encoding plant cell wall-degrading enzymes in longhorned beetles.</title>
        <authorList>
            <person name="Shin N.R."/>
            <person name="Okamura Y."/>
            <person name="Kirsch R."/>
            <person name="Pauchet Y."/>
        </authorList>
    </citation>
    <scope>NUCLEOTIDE SEQUENCE</scope>
    <source>
        <strain evidence="4">AMC_N1</strain>
    </source>
</reference>
<comment type="caution">
    <text evidence="4">The sequence shown here is derived from an EMBL/GenBank/DDBJ whole genome shotgun (WGS) entry which is preliminary data.</text>
</comment>
<dbReference type="InterPro" id="IPR008145">
    <property type="entry name" value="GK/Ca_channel_bsu"/>
</dbReference>
<dbReference type="PROSITE" id="PS51450">
    <property type="entry name" value="LRR"/>
    <property type="match status" value="4"/>
</dbReference>
<dbReference type="Proteomes" id="UP001162162">
    <property type="component" value="Unassembled WGS sequence"/>
</dbReference>
<dbReference type="AlphaFoldDB" id="A0AAV8XV08"/>
<evidence type="ECO:0000256" key="2">
    <source>
        <dbReference type="ARBA" id="ARBA00022737"/>
    </source>
</evidence>
<dbReference type="SUPFAM" id="SSF52540">
    <property type="entry name" value="P-loop containing nucleoside triphosphate hydrolases"/>
    <property type="match status" value="1"/>
</dbReference>
<dbReference type="PANTHER" id="PTHR18849">
    <property type="entry name" value="LEUCINE RICH REPEAT PROTEIN"/>
    <property type="match status" value="1"/>
</dbReference>
<dbReference type="InterPro" id="IPR027417">
    <property type="entry name" value="P-loop_NTPase"/>
</dbReference>
<evidence type="ECO:0000259" key="3">
    <source>
        <dbReference type="PROSITE" id="PS50052"/>
    </source>
</evidence>
<dbReference type="PROSITE" id="PS50052">
    <property type="entry name" value="GUANYLATE_KINASE_2"/>
    <property type="match status" value="1"/>
</dbReference>
<name>A0AAV8XV08_9CUCU</name>
<evidence type="ECO:0000313" key="5">
    <source>
        <dbReference type="Proteomes" id="UP001162162"/>
    </source>
</evidence>
<sequence>MNGQAHIKESLTNYYLPPLTNSSVSVESTVVDANTEVVDTESSSTTAGSGFAFEEYSRTFEIVKQLGGDWKIHRFDENPWSDYCKPYSRLEDEEDLEVEEIHAEGILSSTVIGNCLSYLDRSPEDLHHVLCKCILSNKQLTDVSELRYYHYLQYLDLSWNELTTLAPLGQLPFLQYLDVSHNYLQELLDFKAPYFLTFVNYSHNLVNCIPDLTQFWSITHLNLSYNRVVQIIGLENLRGVKERSPWDPKDELKETVDTGWAEKDSSILRKRDEFVEGGFLSYLDLSWNEINKLENLDGLRIQHLILHHNSIANTAGDGTTKFKTLNYIRSVDLSYNKITSLRFFENADNIENIDVSNNNISSLLEIYYLQNLRYLSRLNLCKNPIHTMRFYINVCLTTIKNLMVLDGKEVTAEQRIEAEKSANVDPSLPARESRIELVLLQQVNKPYIGPHIMPYDQPPPMVIILVGPPSSMKGNTVTAFCASNENLVRGVSYTTRPKVNNEISGKDYYFVHPNEFKFLTRKGHFIAVSEFNGYSYGIANEELQKGMNKVIVFHSDVNSALSLRIMGINPRLVLALPRDENTHSRWIRSKYYYNRV</sequence>
<dbReference type="InterPro" id="IPR008144">
    <property type="entry name" value="Guanylate_kin-like_dom"/>
</dbReference>
<dbReference type="SUPFAM" id="SSF52058">
    <property type="entry name" value="L domain-like"/>
    <property type="match status" value="1"/>
</dbReference>
<keyword evidence="1" id="KW-0433">Leucine-rich repeat</keyword>
<dbReference type="Gene3D" id="3.40.50.300">
    <property type="entry name" value="P-loop containing nucleotide triphosphate hydrolases"/>
    <property type="match status" value="1"/>
</dbReference>
<organism evidence="4 5">
    <name type="scientific">Aromia moschata</name>
    <dbReference type="NCBI Taxonomy" id="1265417"/>
    <lineage>
        <taxon>Eukaryota</taxon>
        <taxon>Metazoa</taxon>
        <taxon>Ecdysozoa</taxon>
        <taxon>Arthropoda</taxon>
        <taxon>Hexapoda</taxon>
        <taxon>Insecta</taxon>
        <taxon>Pterygota</taxon>
        <taxon>Neoptera</taxon>
        <taxon>Endopterygota</taxon>
        <taxon>Coleoptera</taxon>
        <taxon>Polyphaga</taxon>
        <taxon>Cucujiformia</taxon>
        <taxon>Chrysomeloidea</taxon>
        <taxon>Cerambycidae</taxon>
        <taxon>Cerambycinae</taxon>
        <taxon>Callichromatini</taxon>
        <taxon>Aromia</taxon>
    </lineage>
</organism>
<gene>
    <name evidence="4" type="ORF">NQ318_005613</name>
</gene>
<dbReference type="Pfam" id="PF00625">
    <property type="entry name" value="Guanylate_kin"/>
    <property type="match status" value="1"/>
</dbReference>
<protein>
    <recommendedName>
        <fullName evidence="3">Guanylate kinase-like domain-containing protein</fullName>
    </recommendedName>
</protein>
<dbReference type="EMBL" id="JAPWTK010000334">
    <property type="protein sequence ID" value="KAJ8942295.1"/>
    <property type="molecule type" value="Genomic_DNA"/>
</dbReference>
<keyword evidence="2" id="KW-0677">Repeat</keyword>
<dbReference type="Gene3D" id="3.80.10.10">
    <property type="entry name" value="Ribonuclease Inhibitor"/>
    <property type="match status" value="2"/>
</dbReference>
<dbReference type="PANTHER" id="PTHR18849:SF0">
    <property type="entry name" value="CILIA- AND FLAGELLA-ASSOCIATED PROTEIN 410-RELATED"/>
    <property type="match status" value="1"/>
</dbReference>
<evidence type="ECO:0000256" key="1">
    <source>
        <dbReference type="ARBA" id="ARBA00022614"/>
    </source>
</evidence>
<proteinExistence type="predicted"/>
<dbReference type="InterPro" id="IPR032675">
    <property type="entry name" value="LRR_dom_sf"/>
</dbReference>
<dbReference type="InterPro" id="IPR001611">
    <property type="entry name" value="Leu-rich_rpt"/>
</dbReference>
<accession>A0AAV8XV08</accession>